<dbReference type="GO" id="GO:0030313">
    <property type="term" value="C:cell envelope"/>
    <property type="evidence" value="ECO:0007669"/>
    <property type="project" value="UniProtKB-SubCell"/>
</dbReference>
<organism evidence="6 7">
    <name type="scientific">Aestuariibaculum sediminum</name>
    <dbReference type="NCBI Taxonomy" id="2770637"/>
    <lineage>
        <taxon>Bacteria</taxon>
        <taxon>Pseudomonadati</taxon>
        <taxon>Bacteroidota</taxon>
        <taxon>Flavobacteriia</taxon>
        <taxon>Flavobacteriales</taxon>
        <taxon>Flavobacteriaceae</taxon>
    </lineage>
</organism>
<dbReference type="InterPro" id="IPR036249">
    <property type="entry name" value="Thioredoxin-like_sf"/>
</dbReference>
<dbReference type="InterPro" id="IPR013740">
    <property type="entry name" value="Redoxin"/>
</dbReference>
<dbReference type="Proteomes" id="UP000600588">
    <property type="component" value="Unassembled WGS sequence"/>
</dbReference>
<dbReference type="InterPro" id="IPR050553">
    <property type="entry name" value="Thioredoxin_ResA/DsbE_sf"/>
</dbReference>
<dbReference type="PANTHER" id="PTHR42852:SF6">
    <property type="entry name" value="THIOL:DISULFIDE INTERCHANGE PROTEIN DSBE"/>
    <property type="match status" value="1"/>
</dbReference>
<dbReference type="Gene3D" id="3.40.30.10">
    <property type="entry name" value="Glutaredoxin"/>
    <property type="match status" value="1"/>
</dbReference>
<comment type="caution">
    <text evidence="6">The sequence shown here is derived from an EMBL/GenBank/DDBJ whole genome shotgun (WGS) entry which is preliminary data.</text>
</comment>
<accession>A0A8J6Q929</accession>
<dbReference type="GO" id="GO:0017004">
    <property type="term" value="P:cytochrome complex assembly"/>
    <property type="evidence" value="ECO:0007669"/>
    <property type="project" value="UniProtKB-KW"/>
</dbReference>
<keyword evidence="3" id="KW-1015">Disulfide bond</keyword>
<reference evidence="6 7" key="1">
    <citation type="submission" date="2020-09" db="EMBL/GenBank/DDBJ databases">
        <title>TT11 complete genome.</title>
        <authorList>
            <person name="Wu Z."/>
        </authorList>
    </citation>
    <scope>NUCLEOTIDE SEQUENCE [LARGE SCALE GENOMIC DNA]</scope>
    <source>
        <strain evidence="6 7">TT11</strain>
    </source>
</reference>
<evidence type="ECO:0000256" key="1">
    <source>
        <dbReference type="ARBA" id="ARBA00004196"/>
    </source>
</evidence>
<dbReference type="SUPFAM" id="SSF52833">
    <property type="entry name" value="Thioredoxin-like"/>
    <property type="match status" value="1"/>
</dbReference>
<sequence length="228" mass="26590">MSSYFTYYRFHADTPTLKHETINSDIKHISGNRLKEVYILESLQRLRLKPEEYKKVIPPLYPYLTSEKSQDYILEYEKQLHKEEGQAGFEFTYEDINGKPVSFTDFKGKYVYIDIWATWCGPCKKQIPYLKELEHQYEGKDIVFVSISVDKMADKQKWKDFVKSEDLGGVQLMADKDFASGITKNYEVNAIPRFLLFDKAGKIISTDAMRPSNPLLKEQLDELLNAAK</sequence>
<keyword evidence="4" id="KW-0676">Redox-active center</keyword>
<dbReference type="EMBL" id="JACVXB010000001">
    <property type="protein sequence ID" value="MBD0830541.1"/>
    <property type="molecule type" value="Genomic_DNA"/>
</dbReference>
<evidence type="ECO:0000259" key="5">
    <source>
        <dbReference type="PROSITE" id="PS51352"/>
    </source>
</evidence>
<name>A0A8J6Q929_9FLAO</name>
<protein>
    <submittedName>
        <fullName evidence="6">TlpA family protein disulfide reductase</fullName>
    </submittedName>
</protein>
<evidence type="ECO:0000256" key="2">
    <source>
        <dbReference type="ARBA" id="ARBA00022748"/>
    </source>
</evidence>
<dbReference type="PROSITE" id="PS51352">
    <property type="entry name" value="THIOREDOXIN_2"/>
    <property type="match status" value="1"/>
</dbReference>
<keyword evidence="7" id="KW-1185">Reference proteome</keyword>
<evidence type="ECO:0000256" key="4">
    <source>
        <dbReference type="ARBA" id="ARBA00023284"/>
    </source>
</evidence>
<feature type="domain" description="Thioredoxin" evidence="5">
    <location>
        <begin position="82"/>
        <end position="228"/>
    </location>
</feature>
<dbReference type="CDD" id="cd02966">
    <property type="entry name" value="TlpA_like_family"/>
    <property type="match status" value="1"/>
</dbReference>
<dbReference type="GO" id="GO:0016491">
    <property type="term" value="F:oxidoreductase activity"/>
    <property type="evidence" value="ECO:0007669"/>
    <property type="project" value="InterPro"/>
</dbReference>
<evidence type="ECO:0000256" key="3">
    <source>
        <dbReference type="ARBA" id="ARBA00023157"/>
    </source>
</evidence>
<dbReference type="PANTHER" id="PTHR42852">
    <property type="entry name" value="THIOL:DISULFIDE INTERCHANGE PROTEIN DSBE"/>
    <property type="match status" value="1"/>
</dbReference>
<evidence type="ECO:0000313" key="6">
    <source>
        <dbReference type="EMBL" id="MBD0830541.1"/>
    </source>
</evidence>
<dbReference type="Pfam" id="PF08534">
    <property type="entry name" value="Redoxin"/>
    <property type="match status" value="1"/>
</dbReference>
<proteinExistence type="predicted"/>
<evidence type="ECO:0000313" key="7">
    <source>
        <dbReference type="Proteomes" id="UP000600588"/>
    </source>
</evidence>
<comment type="subcellular location">
    <subcellularLocation>
        <location evidence="1">Cell envelope</location>
    </subcellularLocation>
</comment>
<dbReference type="AlphaFoldDB" id="A0A8J6Q929"/>
<keyword evidence="2" id="KW-0201">Cytochrome c-type biogenesis</keyword>
<dbReference type="InterPro" id="IPR013766">
    <property type="entry name" value="Thioredoxin_domain"/>
</dbReference>
<gene>
    <name evidence="6" type="ORF">ICJ83_00200</name>
</gene>